<comment type="caution">
    <text evidence="2">The sequence shown here is derived from an EMBL/GenBank/DDBJ whole genome shotgun (WGS) entry which is preliminary data.</text>
</comment>
<keyword evidence="3" id="KW-1185">Reference proteome</keyword>
<gene>
    <name evidence="2" type="ORF">JVT61DRAFT_7101</name>
</gene>
<sequence>MAGIESSGVSEEPGSRPKRATLLSAKLRDTANAATPELRSHQLPNPNTGGVSSPTNSDTSSPPPILLSTSHKRKRTAADTTINLLDSDNDERAPSRLTKGQ</sequence>
<dbReference type="EMBL" id="JAGFBS010000024">
    <property type="protein sequence ID" value="KAG6373044.1"/>
    <property type="molecule type" value="Genomic_DNA"/>
</dbReference>
<evidence type="ECO:0000313" key="2">
    <source>
        <dbReference type="EMBL" id="KAG6373044.1"/>
    </source>
</evidence>
<feature type="region of interest" description="Disordered" evidence="1">
    <location>
        <begin position="1"/>
        <end position="101"/>
    </location>
</feature>
<protein>
    <submittedName>
        <fullName evidence="2">Uncharacterized protein</fullName>
    </submittedName>
</protein>
<dbReference type="Proteomes" id="UP000683000">
    <property type="component" value="Unassembled WGS sequence"/>
</dbReference>
<dbReference type="AlphaFoldDB" id="A0A8I2YIM2"/>
<name>A0A8I2YIM2_9AGAM</name>
<evidence type="ECO:0000256" key="1">
    <source>
        <dbReference type="SAM" id="MobiDB-lite"/>
    </source>
</evidence>
<proteinExistence type="predicted"/>
<organism evidence="2 3">
    <name type="scientific">Boletus reticuloceps</name>
    <dbReference type="NCBI Taxonomy" id="495285"/>
    <lineage>
        <taxon>Eukaryota</taxon>
        <taxon>Fungi</taxon>
        <taxon>Dikarya</taxon>
        <taxon>Basidiomycota</taxon>
        <taxon>Agaricomycotina</taxon>
        <taxon>Agaricomycetes</taxon>
        <taxon>Agaricomycetidae</taxon>
        <taxon>Boletales</taxon>
        <taxon>Boletineae</taxon>
        <taxon>Boletaceae</taxon>
        <taxon>Boletoideae</taxon>
        <taxon>Boletus</taxon>
    </lineage>
</organism>
<evidence type="ECO:0000313" key="3">
    <source>
        <dbReference type="Proteomes" id="UP000683000"/>
    </source>
</evidence>
<accession>A0A8I2YIM2</accession>
<feature type="compositionally biased region" description="Polar residues" evidence="1">
    <location>
        <begin position="42"/>
        <end position="51"/>
    </location>
</feature>
<reference evidence="2" key="1">
    <citation type="submission" date="2021-03" db="EMBL/GenBank/DDBJ databases">
        <title>Evolutionary innovations through gain and loss of genes in the ectomycorrhizal Boletales.</title>
        <authorList>
            <person name="Wu G."/>
            <person name="Miyauchi S."/>
            <person name="Morin E."/>
            <person name="Yang Z.-L."/>
            <person name="Xu J."/>
            <person name="Martin F.M."/>
        </authorList>
    </citation>
    <scope>NUCLEOTIDE SEQUENCE</scope>
    <source>
        <strain evidence="2">BR01</strain>
    </source>
</reference>